<proteinExistence type="inferred from homology"/>
<dbReference type="PROSITE" id="PS50801">
    <property type="entry name" value="STAS"/>
    <property type="match status" value="1"/>
</dbReference>
<evidence type="ECO:0000313" key="4">
    <source>
        <dbReference type="EMBL" id="SCW78702.1"/>
    </source>
</evidence>
<sequence>MMNKQPSFHVDTQRTEQANSVYLHGELDLSKVSDLRCVLDTFIADTNRKLVLNLNGLQYIDSIGIGVIVSVLKARDVLKAPFEVQEIPPKIKRLFDLTGITPFLQPNEAAGKSQDAFING</sequence>
<dbReference type="AlphaFoldDB" id="A0A1G4TB72"/>
<organism evidence="4 5">
    <name type="scientific">Paenibacillus tianmuensis</name>
    <dbReference type="NCBI Taxonomy" id="624147"/>
    <lineage>
        <taxon>Bacteria</taxon>
        <taxon>Bacillati</taxon>
        <taxon>Bacillota</taxon>
        <taxon>Bacilli</taxon>
        <taxon>Bacillales</taxon>
        <taxon>Paenibacillaceae</taxon>
        <taxon>Paenibacillus</taxon>
    </lineage>
</organism>
<dbReference type="STRING" id="624147.SAMN04487970_104735"/>
<evidence type="ECO:0000256" key="2">
    <source>
        <dbReference type="RuleBase" id="RU003749"/>
    </source>
</evidence>
<dbReference type="NCBIfam" id="TIGR00377">
    <property type="entry name" value="ant_ant_sig"/>
    <property type="match status" value="1"/>
</dbReference>
<dbReference type="CDD" id="cd07043">
    <property type="entry name" value="STAS_anti-anti-sigma_factors"/>
    <property type="match status" value="1"/>
</dbReference>
<feature type="domain" description="STAS" evidence="3">
    <location>
        <begin position="8"/>
        <end position="120"/>
    </location>
</feature>
<comment type="similarity">
    <text evidence="1 2">Belongs to the anti-sigma-factor antagonist family.</text>
</comment>
<evidence type="ECO:0000259" key="3">
    <source>
        <dbReference type="PROSITE" id="PS50801"/>
    </source>
</evidence>
<dbReference type="PANTHER" id="PTHR33495">
    <property type="entry name" value="ANTI-SIGMA FACTOR ANTAGONIST TM_1081-RELATED-RELATED"/>
    <property type="match status" value="1"/>
</dbReference>
<dbReference type="InterPro" id="IPR002645">
    <property type="entry name" value="STAS_dom"/>
</dbReference>
<dbReference type="InterPro" id="IPR036513">
    <property type="entry name" value="STAS_dom_sf"/>
</dbReference>
<keyword evidence="5" id="KW-1185">Reference proteome</keyword>
<reference evidence="5" key="1">
    <citation type="submission" date="2016-10" db="EMBL/GenBank/DDBJ databases">
        <authorList>
            <person name="Varghese N."/>
            <person name="Submissions S."/>
        </authorList>
    </citation>
    <scope>NUCLEOTIDE SEQUENCE [LARGE SCALE GENOMIC DNA]</scope>
    <source>
        <strain evidence="5">CGMCC 1.8946</strain>
    </source>
</reference>
<dbReference type="EMBL" id="FMTT01000047">
    <property type="protein sequence ID" value="SCW78702.1"/>
    <property type="molecule type" value="Genomic_DNA"/>
</dbReference>
<dbReference type="PANTHER" id="PTHR33495:SF2">
    <property type="entry name" value="ANTI-SIGMA FACTOR ANTAGONIST TM_1081-RELATED"/>
    <property type="match status" value="1"/>
</dbReference>
<gene>
    <name evidence="4" type="ORF">SAMN04487970_104735</name>
</gene>
<dbReference type="GO" id="GO:0043856">
    <property type="term" value="F:anti-sigma factor antagonist activity"/>
    <property type="evidence" value="ECO:0007669"/>
    <property type="project" value="InterPro"/>
</dbReference>
<dbReference type="RefSeq" id="WP_425415829.1">
    <property type="nucleotide sequence ID" value="NZ_FMTT01000047.1"/>
</dbReference>
<name>A0A1G4TB72_9BACL</name>
<protein>
    <recommendedName>
        <fullName evidence="2">Anti-sigma factor antagonist</fullName>
    </recommendedName>
</protein>
<dbReference type="Gene3D" id="3.30.750.24">
    <property type="entry name" value="STAS domain"/>
    <property type="match status" value="1"/>
</dbReference>
<accession>A0A1G4TB72</accession>
<dbReference type="Pfam" id="PF01740">
    <property type="entry name" value="STAS"/>
    <property type="match status" value="1"/>
</dbReference>
<evidence type="ECO:0000256" key="1">
    <source>
        <dbReference type="ARBA" id="ARBA00009013"/>
    </source>
</evidence>
<evidence type="ECO:0000313" key="5">
    <source>
        <dbReference type="Proteomes" id="UP000198601"/>
    </source>
</evidence>
<dbReference type="InterPro" id="IPR003658">
    <property type="entry name" value="Anti-sigma_ant"/>
</dbReference>
<dbReference type="SUPFAM" id="SSF52091">
    <property type="entry name" value="SpoIIaa-like"/>
    <property type="match status" value="1"/>
</dbReference>
<dbReference type="Proteomes" id="UP000198601">
    <property type="component" value="Unassembled WGS sequence"/>
</dbReference>